<sequence>MNVADCAACDGHSAPLDFVSSWIIDRPSLSLVHGPRGGGKSFLRALTTHYDSILYPRHSTRILGGSLAQSKQVYNALKMFEAKAPECFRMFAAERASYINGSDVEILAASSKSVRGPHVPTLALDEVDEIDTDLREAAMGMSMSLGNVRGMVSMTSTWHKVGGPMANLVEMAEGGAFPIWRFCAFEVLETCPDERSGKNLEHCPACPLVQWCHDTASGRPKAKRSAGHYTIDSLIQKIQGTSKRTFEADYLCLGPKSEGLWFTEFNDANVSIDAVYDPRLELHLAVDPGVVTGGVFFQVFKQPDPFTGQDRHEVRVIGDYLAEGKAAEQVAIELREIARSRFSDHIHRFTMDSAGNARAATGPKITELYAVGGLRNPGYWPKYAGSVADQLALLESLVRAADGRRSLLIHPSCKPTIQAFQNYRRAKRGGQWQDYPEDPQHPHEDLMDALRGGVASALPRGRDAIPTGLRGVPGVMLT</sequence>
<evidence type="ECO:0000313" key="1">
    <source>
        <dbReference type="EMBL" id="CAB4130643.1"/>
    </source>
</evidence>
<proteinExistence type="predicted"/>
<dbReference type="Gene3D" id="3.30.420.280">
    <property type="match status" value="1"/>
</dbReference>
<accession>A0A6J5LBE0</accession>
<organism evidence="1">
    <name type="scientific">uncultured Caudovirales phage</name>
    <dbReference type="NCBI Taxonomy" id="2100421"/>
    <lineage>
        <taxon>Viruses</taxon>
        <taxon>Duplodnaviria</taxon>
        <taxon>Heunggongvirae</taxon>
        <taxon>Uroviricota</taxon>
        <taxon>Caudoviricetes</taxon>
        <taxon>Peduoviridae</taxon>
        <taxon>Maltschvirus</taxon>
        <taxon>Maltschvirus maltsch</taxon>
    </lineage>
</organism>
<dbReference type="EMBL" id="LR796250">
    <property type="protein sequence ID" value="CAB4130643.1"/>
    <property type="molecule type" value="Genomic_DNA"/>
</dbReference>
<dbReference type="InterPro" id="IPR027417">
    <property type="entry name" value="P-loop_NTPase"/>
</dbReference>
<name>A0A6J5LBE0_9CAUD</name>
<dbReference type="Gene3D" id="3.40.50.300">
    <property type="entry name" value="P-loop containing nucleotide triphosphate hydrolases"/>
    <property type="match status" value="1"/>
</dbReference>
<gene>
    <name evidence="1" type="ORF">UFOVP124_20</name>
</gene>
<reference evidence="1" key="1">
    <citation type="submission" date="2020-04" db="EMBL/GenBank/DDBJ databases">
        <authorList>
            <person name="Chiriac C."/>
            <person name="Salcher M."/>
            <person name="Ghai R."/>
            <person name="Kavagutti S V."/>
        </authorList>
    </citation>
    <scope>NUCLEOTIDE SEQUENCE</scope>
</reference>
<protein>
    <submittedName>
        <fullName evidence="1">Uncharacterized protein</fullName>
    </submittedName>
</protein>